<dbReference type="Proteomes" id="UP000054396">
    <property type="component" value="Unassembled WGS sequence"/>
</dbReference>
<reference evidence="1 2" key="1">
    <citation type="submission" date="2015-12" db="EMBL/GenBank/DDBJ databases">
        <authorList>
            <person name="Shamseldin A."/>
            <person name="Moawad H."/>
            <person name="Abd El-Rahim W.M."/>
            <person name="Sadowsky M.J."/>
        </authorList>
    </citation>
    <scope>NUCLEOTIDE SEQUENCE [LARGE SCALE GENOMIC DNA]</scope>
    <source>
        <strain evidence="1 2">SJ5A-1</strain>
    </source>
</reference>
<protein>
    <submittedName>
        <fullName evidence="1">Uncharacterized protein</fullName>
    </submittedName>
</protein>
<proteinExistence type="predicted"/>
<dbReference type="EMBL" id="LPXO01000023">
    <property type="protein sequence ID" value="KUF08801.1"/>
    <property type="molecule type" value="Genomic_DNA"/>
</dbReference>
<gene>
    <name evidence="1" type="ORF">AVJ23_21015</name>
</gene>
<evidence type="ECO:0000313" key="2">
    <source>
        <dbReference type="Proteomes" id="UP000054396"/>
    </source>
</evidence>
<keyword evidence="2" id="KW-1185">Reference proteome</keyword>
<accession>A0A0W7WDU8</accession>
<name>A0A0W7WDU8_9RHOB</name>
<dbReference type="RefSeq" id="WP_058864204.1">
    <property type="nucleotide sequence ID" value="NZ_LPXO01000023.1"/>
</dbReference>
<dbReference type="AlphaFoldDB" id="A0A0W7WDU8"/>
<sequence>MKYQEAKQDVEQFTGGDEVLRVFRGSITKAVEAGQKFALDHPRIQKKVTYETLRAGLKGETVRVPTFETLVDLHCAIDEEPRAYCEPPAIPETFDEFRKVALEYASNVWWYETLGLADLVKPASWQAQLSREGTPRAWPQVRERAVEWREKALKALDAWEHRLREKKHAREMIDTWVKDVLDKEGEIAARAEFKRLKQYDFIEYSGHNSFDPAKPDQEQFTFAEMEESDWLPEYQERLEAGWSRYRPDDPEPDRVSRRLGVANFCDDYLVTAWAADCEFERHETWDPFLRCLSGPERVVRIKVKRDARHALEGEEILRDKTKKYVDGRRVDEYAEYVWRWRDADELDTRVDAEVRDKAIKLGFAMVDGTVETPRELLRDVVQPIEQDDPQCPRGPYTIS</sequence>
<evidence type="ECO:0000313" key="1">
    <source>
        <dbReference type="EMBL" id="KUF08801.1"/>
    </source>
</evidence>
<dbReference type="OrthoDB" id="7792658at2"/>
<comment type="caution">
    <text evidence="1">The sequence shown here is derived from an EMBL/GenBank/DDBJ whole genome shotgun (WGS) entry which is preliminary data.</text>
</comment>
<organism evidence="1 2">
    <name type="scientific">Pseudoponticoccus marisrubri</name>
    <dbReference type="NCBI Taxonomy" id="1685382"/>
    <lineage>
        <taxon>Bacteria</taxon>
        <taxon>Pseudomonadati</taxon>
        <taxon>Pseudomonadota</taxon>
        <taxon>Alphaproteobacteria</taxon>
        <taxon>Rhodobacterales</taxon>
        <taxon>Roseobacteraceae</taxon>
        <taxon>Pseudoponticoccus</taxon>
    </lineage>
</organism>